<evidence type="ECO:0000313" key="1">
    <source>
        <dbReference type="EMBL" id="MCW1921309.1"/>
    </source>
</evidence>
<dbReference type="Proteomes" id="UP001320876">
    <property type="component" value="Unassembled WGS sequence"/>
</dbReference>
<dbReference type="EMBL" id="JAPDDT010000001">
    <property type="protein sequence ID" value="MCW1921309.1"/>
    <property type="molecule type" value="Genomic_DNA"/>
</dbReference>
<comment type="caution">
    <text evidence="1">The sequence shown here is derived from an EMBL/GenBank/DDBJ whole genome shotgun (WGS) entry which is preliminary data.</text>
</comment>
<dbReference type="RefSeq" id="WP_264485418.1">
    <property type="nucleotide sequence ID" value="NZ_JAPDDT010000001.1"/>
</dbReference>
<dbReference type="NCBIfam" id="TIGR01539">
    <property type="entry name" value="portal_lambda"/>
    <property type="match status" value="1"/>
</dbReference>
<reference evidence="1 2" key="1">
    <citation type="submission" date="2022-10" db="EMBL/GenBank/DDBJ databases">
        <title>Luteolibacter arcticus strain CCTCC AB 2014275, whole genome shotgun sequencing project.</title>
        <authorList>
            <person name="Zhao G."/>
            <person name="Shen L."/>
        </authorList>
    </citation>
    <scope>NUCLEOTIDE SEQUENCE [LARGE SCALE GENOMIC DNA]</scope>
    <source>
        <strain evidence="1 2">CCTCC AB 2014275</strain>
    </source>
</reference>
<keyword evidence="2" id="KW-1185">Reference proteome</keyword>
<accession>A0ABT3GE68</accession>
<gene>
    <name evidence="1" type="ORF">OKA05_02020</name>
</gene>
<proteinExistence type="predicted"/>
<evidence type="ECO:0000313" key="2">
    <source>
        <dbReference type="Proteomes" id="UP001320876"/>
    </source>
</evidence>
<sequence length="556" mass="62532">MNSWTKLARRLLLLDRKKDGQRDVFEGAKGGRLNADWIVAPLSADSALQGRLNILRDRARDLERNNEWIRGFLRTLENNVLGETGISLQMRVREQNGRLDEIANQTIENAWYQWGRVGRCTLNRRQSWRDVQKIVVRSIARDGEVLVRMIRQRAGLRLQVLEADLLDLDYNATLDGGNEVRFGVEFGRDREVLAYHLLDRHPGDTMPGAATFRRRTRVPVGELLHLFIEERCDQTRGFPWIVASMKGLRMLDGYSEAELVAARTAASKMGFFTRKSPGDNYEGPKDGNGDFRMDASPGVMEELPEGLEFQAWDPQHPNQGFGDFIKSRLRGVAASLGVSYNTLTSDLEGVNYSSIRAGLLEEREVWKALQRWLIEHFCEVVFEAWLELELLSGRLGLPISKMWKFNVPEFRGRRWQWVDPKKDIEAAILGIRAGITSQRDVIAEGGGDRYDVFTAQASDKEEAAKLGLSFPALAGADAESDSTEALKRFLDLYGVGVRAGTITPQVEDEEAVRRLVGLSGLSSSAKKLWSTQGNVRQPITLLVPEAPKPPSAPKED</sequence>
<dbReference type="InterPro" id="IPR006429">
    <property type="entry name" value="Phage_lambda_portal"/>
</dbReference>
<dbReference type="Pfam" id="PF05136">
    <property type="entry name" value="Phage_portal_2"/>
    <property type="match status" value="1"/>
</dbReference>
<name>A0ABT3GE68_9BACT</name>
<organism evidence="1 2">
    <name type="scientific">Luteolibacter arcticus</name>
    <dbReference type="NCBI Taxonomy" id="1581411"/>
    <lineage>
        <taxon>Bacteria</taxon>
        <taxon>Pseudomonadati</taxon>
        <taxon>Verrucomicrobiota</taxon>
        <taxon>Verrucomicrobiia</taxon>
        <taxon>Verrucomicrobiales</taxon>
        <taxon>Verrucomicrobiaceae</taxon>
        <taxon>Luteolibacter</taxon>
    </lineage>
</organism>
<protein>
    <submittedName>
        <fullName evidence="1">Phage portal protein</fullName>
    </submittedName>
</protein>